<reference evidence="6 7" key="1">
    <citation type="journal article" date="2015" name="Genome Announc.">
        <title>Complete Genome Sequence of Methylobacterium aquaticum Strain 22A, Isolated from Racomitrium japonicum Moss.</title>
        <authorList>
            <person name="Tani A."/>
            <person name="Ogura Y."/>
            <person name="Hayashi T."/>
            <person name="Kimbara K."/>
        </authorList>
    </citation>
    <scope>NUCLEOTIDE SEQUENCE [LARGE SCALE GENOMIC DNA]</scope>
    <source>
        <strain evidence="6 7">MA-22A</strain>
        <plasmid evidence="7">Plasmid pMaq22A_1p DNA</plasmid>
    </source>
</reference>
<proteinExistence type="predicted"/>
<keyword evidence="1" id="KW-0805">Transcription regulation</keyword>
<feature type="DNA-binding region" description="H-T-H motif" evidence="4">
    <location>
        <begin position="36"/>
        <end position="55"/>
    </location>
</feature>
<evidence type="ECO:0000256" key="4">
    <source>
        <dbReference type="PROSITE-ProRule" id="PRU00335"/>
    </source>
</evidence>
<dbReference type="GO" id="GO:0000976">
    <property type="term" value="F:transcription cis-regulatory region binding"/>
    <property type="evidence" value="ECO:0007669"/>
    <property type="project" value="TreeGrafter"/>
</dbReference>
<dbReference type="PANTHER" id="PTHR30055">
    <property type="entry name" value="HTH-TYPE TRANSCRIPTIONAL REGULATOR RUTR"/>
    <property type="match status" value="1"/>
</dbReference>
<dbReference type="RefSeq" id="WP_060850750.1">
    <property type="nucleotide sequence ID" value="NZ_AP014705.1"/>
</dbReference>
<dbReference type="PATRIC" id="fig|270351.10.peg.6864"/>
<dbReference type="AlphaFoldDB" id="A0A0C6FAG9"/>
<name>A0A0C6FAG9_9HYPH</name>
<dbReference type="Proteomes" id="UP000061432">
    <property type="component" value="Plasmid pMaq22A_1p"/>
</dbReference>
<keyword evidence="6" id="KW-0614">Plasmid</keyword>
<dbReference type="EMBL" id="AP014705">
    <property type="protein sequence ID" value="BAQ49756.1"/>
    <property type="molecule type" value="Genomic_DNA"/>
</dbReference>
<organism evidence="6 7">
    <name type="scientific">Methylobacterium aquaticum</name>
    <dbReference type="NCBI Taxonomy" id="270351"/>
    <lineage>
        <taxon>Bacteria</taxon>
        <taxon>Pseudomonadati</taxon>
        <taxon>Pseudomonadota</taxon>
        <taxon>Alphaproteobacteria</taxon>
        <taxon>Hyphomicrobiales</taxon>
        <taxon>Methylobacteriaceae</taxon>
        <taxon>Methylobacterium</taxon>
    </lineage>
</organism>
<dbReference type="SUPFAM" id="SSF46689">
    <property type="entry name" value="Homeodomain-like"/>
    <property type="match status" value="1"/>
</dbReference>
<dbReference type="PANTHER" id="PTHR30055:SF234">
    <property type="entry name" value="HTH-TYPE TRANSCRIPTIONAL REGULATOR BETI"/>
    <property type="match status" value="1"/>
</dbReference>
<dbReference type="OrthoDB" id="9805134at2"/>
<dbReference type="PROSITE" id="PS50977">
    <property type="entry name" value="HTH_TETR_2"/>
    <property type="match status" value="1"/>
</dbReference>
<dbReference type="GO" id="GO:0003700">
    <property type="term" value="F:DNA-binding transcription factor activity"/>
    <property type="evidence" value="ECO:0007669"/>
    <property type="project" value="TreeGrafter"/>
</dbReference>
<evidence type="ECO:0000313" key="7">
    <source>
        <dbReference type="Proteomes" id="UP000061432"/>
    </source>
</evidence>
<dbReference type="Gene3D" id="1.10.357.10">
    <property type="entry name" value="Tetracycline Repressor, domain 2"/>
    <property type="match status" value="1"/>
</dbReference>
<dbReference type="InterPro" id="IPR001647">
    <property type="entry name" value="HTH_TetR"/>
</dbReference>
<gene>
    <name evidence="6" type="ORF">Maq22A_1p37935</name>
</gene>
<dbReference type="KEGG" id="maqu:Maq22A_1p37935"/>
<feature type="domain" description="HTH tetR-type" evidence="5">
    <location>
        <begin position="13"/>
        <end position="73"/>
    </location>
</feature>
<evidence type="ECO:0000256" key="2">
    <source>
        <dbReference type="ARBA" id="ARBA00023125"/>
    </source>
</evidence>
<sequence>MAQTGRQPQARSLATRERLVRATIDEIYAVGYHAATTQQIAERAQVSRGALLHHFPTRADLVLAALETVLADGTAEIKAVSQDVRSGALPLGDFVEFLWPLFSGRFFHLSMELINESRTDAELRQCLIPVVQRFHAALDAIWVEFCDSDARPPREARIILNLTVNLMRGMGVQTVLRPDPDYYRDLIETWKAVLPLLIAGPAGDAAFAGARFREAVA</sequence>
<keyword evidence="2 4" id="KW-0238">DNA-binding</keyword>
<reference evidence="7" key="2">
    <citation type="submission" date="2015-01" db="EMBL/GenBank/DDBJ databases">
        <title>Complete genome sequence of Methylobacterium aquaticum strain 22A.</title>
        <authorList>
            <person name="Tani A."/>
            <person name="Ogura Y."/>
            <person name="Hayashi T."/>
        </authorList>
    </citation>
    <scope>NUCLEOTIDE SEQUENCE [LARGE SCALE GENOMIC DNA]</scope>
    <source>
        <strain evidence="7">MA-22A</strain>
        <plasmid evidence="7">Plasmid pMaq22A_1p DNA</plasmid>
    </source>
</reference>
<geneLocation type="plasmid" evidence="7">
    <name>pMaq22A_1p DNA</name>
</geneLocation>
<evidence type="ECO:0000256" key="3">
    <source>
        <dbReference type="ARBA" id="ARBA00023163"/>
    </source>
</evidence>
<keyword evidence="3" id="KW-0804">Transcription</keyword>
<evidence type="ECO:0000259" key="5">
    <source>
        <dbReference type="PROSITE" id="PS50977"/>
    </source>
</evidence>
<evidence type="ECO:0000313" key="6">
    <source>
        <dbReference type="EMBL" id="BAQ49756.1"/>
    </source>
</evidence>
<dbReference type="Pfam" id="PF00440">
    <property type="entry name" value="TetR_N"/>
    <property type="match status" value="1"/>
</dbReference>
<accession>A0A0C6FAG9</accession>
<protein>
    <submittedName>
        <fullName evidence="6">TetR family transcriptional regulator</fullName>
    </submittedName>
</protein>
<dbReference type="InterPro" id="IPR009057">
    <property type="entry name" value="Homeodomain-like_sf"/>
</dbReference>
<evidence type="ECO:0000256" key="1">
    <source>
        <dbReference type="ARBA" id="ARBA00023015"/>
    </source>
</evidence>
<dbReference type="InterPro" id="IPR050109">
    <property type="entry name" value="HTH-type_TetR-like_transc_reg"/>
</dbReference>